<keyword evidence="1" id="KW-1133">Transmembrane helix</keyword>
<reference evidence="2" key="2">
    <citation type="submission" date="2012-09" db="EMBL/GenBank/DDBJ databases">
        <title>The complete sequence of Psychroflexus torquis an extreme psychrophile from sea-ice that is stimulated by light.</title>
        <authorList>
            <person name="Feng S."/>
            <person name="Powell S.M."/>
            <person name="Bowman J.P."/>
        </authorList>
    </citation>
    <scope>NUCLEOTIDE SEQUENCE [LARGE SCALE GENOMIC DNA]</scope>
    <source>
        <strain evidence="2">ATCC 700755</strain>
    </source>
</reference>
<name>K4II76_PSYTT</name>
<gene>
    <name evidence="2" type="ordered locus">P700755_001995</name>
</gene>
<keyword evidence="1" id="KW-0812">Transmembrane</keyword>
<organism evidence="2 3">
    <name type="scientific">Psychroflexus torquis (strain ATCC 700755 / CIP 106069 / ACAM 623)</name>
    <dbReference type="NCBI Taxonomy" id="313595"/>
    <lineage>
        <taxon>Bacteria</taxon>
        <taxon>Pseudomonadati</taxon>
        <taxon>Bacteroidota</taxon>
        <taxon>Flavobacteriia</taxon>
        <taxon>Flavobacteriales</taxon>
        <taxon>Flavobacteriaceae</taxon>
        <taxon>Psychroflexus</taxon>
    </lineage>
</organism>
<reference evidence="2" key="1">
    <citation type="submission" date="2006-03" db="EMBL/GenBank/DDBJ databases">
        <authorList>
            <person name="Bowman J."/>
            <person name="Ferriera S."/>
            <person name="Johnson J."/>
            <person name="Kravitz S."/>
            <person name="Halpern A."/>
            <person name="Remington K."/>
            <person name="Beeson K."/>
            <person name="Tran B."/>
            <person name="Rogers Y.-H."/>
            <person name="Friedman R."/>
            <person name="Venter J.C."/>
        </authorList>
    </citation>
    <scope>NUCLEOTIDE SEQUENCE [LARGE SCALE GENOMIC DNA]</scope>
    <source>
        <strain evidence="2">ATCC 700755</strain>
    </source>
</reference>
<dbReference type="STRING" id="313595.P700755_001995"/>
<protein>
    <submittedName>
        <fullName evidence="2">ATP synthase subunit, ATPase_gene1 superfamily</fullName>
    </submittedName>
</protein>
<feature type="transmembrane region" description="Helical" evidence="1">
    <location>
        <begin position="45"/>
        <end position="66"/>
    </location>
</feature>
<dbReference type="HOGENOM" id="CLU_137927_7_1_10"/>
<keyword evidence="3" id="KW-1185">Reference proteome</keyword>
<dbReference type="Pfam" id="PF09527">
    <property type="entry name" value="ATPase_gene1"/>
    <property type="match status" value="1"/>
</dbReference>
<dbReference type="InterPro" id="IPR032820">
    <property type="entry name" value="ATPase_put"/>
</dbReference>
<evidence type="ECO:0000313" key="2">
    <source>
        <dbReference type="EMBL" id="AFU68791.1"/>
    </source>
</evidence>
<proteinExistence type="predicted"/>
<dbReference type="OrthoDB" id="9798708at2"/>
<dbReference type="RefSeq" id="WP_015024377.1">
    <property type="nucleotide sequence ID" value="NC_018721.1"/>
</dbReference>
<sequence>MPKKKNQPKPWLYFTGLGLQMAIIIIGSVFLGIWLDETFMKSLKLFTIIISLLGIFISMAHVIASLKHFKD</sequence>
<dbReference type="KEGG" id="ptq:P700755_001995"/>
<dbReference type="EMBL" id="CP003879">
    <property type="protein sequence ID" value="AFU68791.1"/>
    <property type="molecule type" value="Genomic_DNA"/>
</dbReference>
<dbReference type="eggNOG" id="ENOG50339RB">
    <property type="taxonomic scope" value="Bacteria"/>
</dbReference>
<dbReference type="Proteomes" id="UP000008514">
    <property type="component" value="Chromosome"/>
</dbReference>
<evidence type="ECO:0000256" key="1">
    <source>
        <dbReference type="SAM" id="Phobius"/>
    </source>
</evidence>
<accession>K4II76</accession>
<keyword evidence="1" id="KW-0472">Membrane</keyword>
<evidence type="ECO:0000313" key="3">
    <source>
        <dbReference type="Proteomes" id="UP000008514"/>
    </source>
</evidence>
<feature type="transmembrane region" description="Helical" evidence="1">
    <location>
        <begin position="12"/>
        <end position="33"/>
    </location>
</feature>
<dbReference type="AlphaFoldDB" id="K4II76"/>